<gene>
    <name evidence="1" type="ORF">ACHAWO_002925</name>
</gene>
<name>A0ABD3QU65_9STRA</name>
<evidence type="ECO:0000313" key="1">
    <source>
        <dbReference type="EMBL" id="KAL3803780.1"/>
    </source>
</evidence>
<proteinExistence type="predicted"/>
<organism evidence="1 2">
    <name type="scientific">Cyclotella atomus</name>
    <dbReference type="NCBI Taxonomy" id="382360"/>
    <lineage>
        <taxon>Eukaryota</taxon>
        <taxon>Sar</taxon>
        <taxon>Stramenopiles</taxon>
        <taxon>Ochrophyta</taxon>
        <taxon>Bacillariophyta</taxon>
        <taxon>Coscinodiscophyceae</taxon>
        <taxon>Thalassiosirophycidae</taxon>
        <taxon>Stephanodiscales</taxon>
        <taxon>Stephanodiscaceae</taxon>
        <taxon>Cyclotella</taxon>
    </lineage>
</organism>
<dbReference type="AlphaFoldDB" id="A0ABD3QU65"/>
<sequence>MISPTKVNVTSLLLREQPFPYSDKVFKFQPGSLSLSPAKALQHCHINLTTYASHIPGGNHLLASVSHHHKLLYKTIPKSSSSTGRIVMSHYLQGTDRRTSRDEFTNWTLHKGYDLISFIREPLDRFYSQYEEAFYRIGPWMGDKEMTPPKMNQWYEANKHKVLDRYPYLYEGMESMTDYRRLYCPRELLEGYKEHKCDEVPSIDVNGTLARRFEKFVRDYDGLHPWDVHLNLQVSHLVFGISGDPLPMTRLYNGSDVTREWRSIAHAKGVEINDGDIPRGRQRPRRFNVDLISDGTKRKICNMMALDYCCLNIKLPTVCEVAEEGNTDANNVFCKMRELDGRVTIESWW</sequence>
<protein>
    <recommendedName>
        <fullName evidence="3">Sulfotransferase domain-containing protein</fullName>
    </recommendedName>
</protein>
<evidence type="ECO:0000313" key="2">
    <source>
        <dbReference type="Proteomes" id="UP001530400"/>
    </source>
</evidence>
<dbReference type="EMBL" id="JALLPJ020000063">
    <property type="protein sequence ID" value="KAL3803780.1"/>
    <property type="molecule type" value="Genomic_DNA"/>
</dbReference>
<comment type="caution">
    <text evidence="1">The sequence shown here is derived from an EMBL/GenBank/DDBJ whole genome shotgun (WGS) entry which is preliminary data.</text>
</comment>
<dbReference type="Proteomes" id="UP001530400">
    <property type="component" value="Unassembled WGS sequence"/>
</dbReference>
<accession>A0ABD3QU65</accession>
<evidence type="ECO:0008006" key="3">
    <source>
        <dbReference type="Google" id="ProtNLM"/>
    </source>
</evidence>
<reference evidence="1 2" key="1">
    <citation type="submission" date="2024-10" db="EMBL/GenBank/DDBJ databases">
        <title>Updated reference genomes for cyclostephanoid diatoms.</title>
        <authorList>
            <person name="Roberts W.R."/>
            <person name="Alverson A.J."/>
        </authorList>
    </citation>
    <scope>NUCLEOTIDE SEQUENCE [LARGE SCALE GENOMIC DNA]</scope>
    <source>
        <strain evidence="1 2">AJA010-31</strain>
    </source>
</reference>
<keyword evidence="2" id="KW-1185">Reference proteome</keyword>